<feature type="coiled-coil region" evidence="1">
    <location>
        <begin position="103"/>
        <end position="183"/>
    </location>
</feature>
<reference evidence="2 3" key="1">
    <citation type="submission" date="2016-02" db="EMBL/GenBank/DDBJ databases">
        <title>Band-tailed pigeon sequencing and assembly.</title>
        <authorList>
            <person name="Soares A.E."/>
            <person name="Novak B.J."/>
            <person name="Rice E.S."/>
            <person name="O'Connell B."/>
            <person name="Chang D."/>
            <person name="Weber S."/>
            <person name="Shapiro B."/>
        </authorList>
    </citation>
    <scope>NUCLEOTIDE SEQUENCE [LARGE SCALE GENOMIC DNA]</scope>
    <source>
        <strain evidence="2">BTP2013</strain>
        <tissue evidence="2">Blood</tissue>
    </source>
</reference>
<accession>A0A1V4JUF6</accession>
<evidence type="ECO:0000313" key="2">
    <source>
        <dbReference type="EMBL" id="OPJ75838.1"/>
    </source>
</evidence>
<evidence type="ECO:0000256" key="1">
    <source>
        <dbReference type="SAM" id="Coils"/>
    </source>
</evidence>
<dbReference type="EMBL" id="LSYS01006159">
    <property type="protein sequence ID" value="OPJ75838.1"/>
    <property type="molecule type" value="Genomic_DNA"/>
</dbReference>
<keyword evidence="2" id="KW-0407">Ion channel</keyword>
<dbReference type="InterPro" id="IPR038911">
    <property type="entry name" value="SCLT1"/>
</dbReference>
<keyword evidence="3" id="KW-1185">Reference proteome</keyword>
<keyword evidence="2" id="KW-0813">Transport</keyword>
<comment type="caution">
    <text evidence="2">The sequence shown here is derived from an EMBL/GenBank/DDBJ whole genome shotgun (WGS) entry which is preliminary data.</text>
</comment>
<keyword evidence="1" id="KW-0175">Coiled coil</keyword>
<dbReference type="OrthoDB" id="551053at2759"/>
<dbReference type="GO" id="GO:0034220">
    <property type="term" value="P:monoatomic ion transmembrane transport"/>
    <property type="evidence" value="ECO:0007669"/>
    <property type="project" value="UniProtKB-KW"/>
</dbReference>
<feature type="coiled-coil region" evidence="1">
    <location>
        <begin position="268"/>
        <end position="349"/>
    </location>
</feature>
<protein>
    <submittedName>
        <fullName evidence="2">Sodium channel and clathrin linker 1</fullName>
    </submittedName>
</protein>
<dbReference type="PANTHER" id="PTHR35970:SF1">
    <property type="entry name" value="SODIUM CHANNEL AND CLATHRIN LINKER 1"/>
    <property type="match status" value="1"/>
</dbReference>
<proteinExistence type="predicted"/>
<dbReference type="STRING" id="372326.A0A1V4JUF6"/>
<dbReference type="PANTHER" id="PTHR35970">
    <property type="entry name" value="SODIUM CHANNEL AND CLATHRIN LINKER 1"/>
    <property type="match status" value="1"/>
</dbReference>
<dbReference type="GO" id="GO:0060271">
    <property type="term" value="P:cilium assembly"/>
    <property type="evidence" value="ECO:0007669"/>
    <property type="project" value="TreeGrafter"/>
</dbReference>
<organism evidence="2 3">
    <name type="scientific">Patagioenas fasciata monilis</name>
    <dbReference type="NCBI Taxonomy" id="372326"/>
    <lineage>
        <taxon>Eukaryota</taxon>
        <taxon>Metazoa</taxon>
        <taxon>Chordata</taxon>
        <taxon>Craniata</taxon>
        <taxon>Vertebrata</taxon>
        <taxon>Euteleostomi</taxon>
        <taxon>Archelosauria</taxon>
        <taxon>Archosauria</taxon>
        <taxon>Dinosauria</taxon>
        <taxon>Saurischia</taxon>
        <taxon>Theropoda</taxon>
        <taxon>Coelurosauria</taxon>
        <taxon>Aves</taxon>
        <taxon>Neognathae</taxon>
        <taxon>Neoaves</taxon>
        <taxon>Columbimorphae</taxon>
        <taxon>Columbiformes</taxon>
        <taxon>Columbidae</taxon>
        <taxon>Patagioenas</taxon>
    </lineage>
</organism>
<keyword evidence="2" id="KW-0406">Ion transport</keyword>
<sequence length="602" mass="70229">MASELAGAAEPDQRPSVALGQYEIHDIFRTTVKQEQASEMRLKFEQVTKENEGLYVELKHAVEDHLESLPFMPLGTDIPGDEQTVRNYQEQLQVMKQNEVTSLQQLIEKLHTANEKIELSNQQLQKTVTEQNVELEELRKQLRQAITDVQTASTRLDETTKLTEKLQGELERREEDVISAQQRERASDKRLREMQSSIIQLETRLCVALEDAEQLTRERTALEKQIQELQTRYADVEREKYDAVGKVQDCIQLLEDANLQRSQALVAEKQKEEDIKKMKDELAQLAEDTAARIRKEVDMVKKQYDMQISRLTEELSALQMECGEKQSQIERAIREKRAVEEELEKAYKQDRGYESDTRKLEQMHQKYLLAEATKCDLQLTLQTTQNKLKQLEMNYEEEKSRSQEIVSRLESTLASEREKSVFISEDRLKLQQENEQLQREMDGLRKLASEAQRNAKIKISTMEHEYALKESGYEAQLKEMEDTSHKSTAELRRLLLAQQKATIRWKEETKSLTETTEARITKLKGELSQQKLRSQELFCQLEMANEKATEDEKLMMEYRQCINRLQRQLSQAEQRAATASQKLSLITTQKRKPALLRDLENI</sequence>
<dbReference type="AlphaFoldDB" id="A0A1V4JUF6"/>
<feature type="coiled-coil region" evidence="1">
    <location>
        <begin position="381"/>
        <end position="454"/>
    </location>
</feature>
<feature type="coiled-coil region" evidence="1">
    <location>
        <begin position="212"/>
        <end position="239"/>
    </location>
</feature>
<feature type="coiled-coil region" evidence="1">
    <location>
        <begin position="555"/>
        <end position="582"/>
    </location>
</feature>
<dbReference type="Proteomes" id="UP000190648">
    <property type="component" value="Unassembled WGS sequence"/>
</dbReference>
<gene>
    <name evidence="2" type="primary">SCLT1</name>
    <name evidence="2" type="ORF">AV530_011987</name>
</gene>
<evidence type="ECO:0000313" key="3">
    <source>
        <dbReference type="Proteomes" id="UP000190648"/>
    </source>
</evidence>
<dbReference type="GO" id="GO:0005814">
    <property type="term" value="C:centriole"/>
    <property type="evidence" value="ECO:0007669"/>
    <property type="project" value="TreeGrafter"/>
</dbReference>
<dbReference type="GO" id="GO:0045162">
    <property type="term" value="P:clustering of voltage-gated sodium channels"/>
    <property type="evidence" value="ECO:0007669"/>
    <property type="project" value="InterPro"/>
</dbReference>
<name>A0A1V4JUF6_PATFA</name>